<dbReference type="PANTHER" id="PTHR48022">
    <property type="entry name" value="PLASTIDIC GLUCOSE TRANSPORTER 4"/>
    <property type="match status" value="1"/>
</dbReference>
<evidence type="ECO:0000256" key="2">
    <source>
        <dbReference type="ARBA" id="ARBA00010992"/>
    </source>
</evidence>
<evidence type="ECO:0000256" key="8">
    <source>
        <dbReference type="SAM" id="Phobius"/>
    </source>
</evidence>
<evidence type="ECO:0000313" key="10">
    <source>
        <dbReference type="EMBL" id="KAF4417575.1"/>
    </source>
</evidence>
<evidence type="ECO:0000256" key="1">
    <source>
        <dbReference type="ARBA" id="ARBA00004141"/>
    </source>
</evidence>
<feature type="transmembrane region" description="Helical" evidence="8">
    <location>
        <begin position="441"/>
        <end position="458"/>
    </location>
</feature>
<feature type="transmembrane region" description="Helical" evidence="8">
    <location>
        <begin position="114"/>
        <end position="132"/>
    </location>
</feature>
<accession>A0A8H4JBX7</accession>
<evidence type="ECO:0000256" key="6">
    <source>
        <dbReference type="ARBA" id="ARBA00023136"/>
    </source>
</evidence>
<feature type="transmembrane region" description="Helical" evidence="8">
    <location>
        <begin position="341"/>
        <end position="362"/>
    </location>
</feature>
<name>A0A8H4JBX7_9HYPO</name>
<gene>
    <name evidence="10" type="ORF">FACUT_12123</name>
</gene>
<dbReference type="InterPro" id="IPR020846">
    <property type="entry name" value="MFS_dom"/>
</dbReference>
<dbReference type="Gene3D" id="1.20.1250.20">
    <property type="entry name" value="MFS general substrate transporter like domains"/>
    <property type="match status" value="1"/>
</dbReference>
<feature type="transmembrane region" description="Helical" evidence="8">
    <location>
        <begin position="214"/>
        <end position="234"/>
    </location>
</feature>
<dbReference type="OrthoDB" id="6133115at2759"/>
<evidence type="ECO:0000313" key="11">
    <source>
        <dbReference type="Proteomes" id="UP000536711"/>
    </source>
</evidence>
<dbReference type="PANTHER" id="PTHR48022:SF24">
    <property type="entry name" value="HEXOSE TRANSPORTER PROTEIN (AFU_ORTHOLOGUE AFUA_8G04480)"/>
    <property type="match status" value="1"/>
</dbReference>
<keyword evidence="6 8" id="KW-0472">Membrane</keyword>
<evidence type="ECO:0000259" key="9">
    <source>
        <dbReference type="PROSITE" id="PS50850"/>
    </source>
</evidence>
<comment type="caution">
    <text evidence="10">The sequence shown here is derived from an EMBL/GenBank/DDBJ whole genome shotgun (WGS) entry which is preliminary data.</text>
</comment>
<dbReference type="Pfam" id="PF00083">
    <property type="entry name" value="Sugar_tr"/>
    <property type="match status" value="1"/>
</dbReference>
<evidence type="ECO:0000256" key="3">
    <source>
        <dbReference type="ARBA" id="ARBA00022448"/>
    </source>
</evidence>
<keyword evidence="5 8" id="KW-1133">Transmembrane helix</keyword>
<feature type="transmembrane region" description="Helical" evidence="8">
    <location>
        <begin position="303"/>
        <end position="325"/>
    </location>
</feature>
<dbReference type="Proteomes" id="UP000536711">
    <property type="component" value="Unassembled WGS sequence"/>
</dbReference>
<dbReference type="InterPro" id="IPR003663">
    <property type="entry name" value="Sugar/inositol_transpt"/>
</dbReference>
<dbReference type="InterPro" id="IPR036259">
    <property type="entry name" value="MFS_trans_sf"/>
</dbReference>
<dbReference type="FunFam" id="1.20.1250.20:FF:000134">
    <property type="entry name" value="MFS sugar transporter protein"/>
    <property type="match status" value="1"/>
</dbReference>
<feature type="transmembrane region" description="Helical" evidence="8">
    <location>
        <begin position="470"/>
        <end position="489"/>
    </location>
</feature>
<protein>
    <submittedName>
        <fullName evidence="10">Hexose transporter</fullName>
    </submittedName>
</protein>
<feature type="transmembrane region" description="Helical" evidence="8">
    <location>
        <begin position="181"/>
        <end position="202"/>
    </location>
</feature>
<reference evidence="10 11" key="1">
    <citation type="submission" date="2020-01" db="EMBL/GenBank/DDBJ databases">
        <title>Identification and distribution of gene clusters putatively required for synthesis of sphingolipid metabolism inhibitors in phylogenetically diverse species of the filamentous fungus Fusarium.</title>
        <authorList>
            <person name="Kim H.-S."/>
            <person name="Busman M."/>
            <person name="Brown D.W."/>
            <person name="Divon H."/>
            <person name="Uhlig S."/>
            <person name="Proctor R.H."/>
        </authorList>
    </citation>
    <scope>NUCLEOTIDE SEQUENCE [LARGE SCALE GENOMIC DNA]</scope>
    <source>
        <strain evidence="10 11">NRRL 13308</strain>
    </source>
</reference>
<dbReference type="GO" id="GO:0005351">
    <property type="term" value="F:carbohydrate:proton symporter activity"/>
    <property type="evidence" value="ECO:0007669"/>
    <property type="project" value="TreeGrafter"/>
</dbReference>
<keyword evidence="3 7" id="KW-0813">Transport</keyword>
<feature type="transmembrane region" description="Helical" evidence="8">
    <location>
        <begin position="42"/>
        <end position="62"/>
    </location>
</feature>
<dbReference type="PROSITE" id="PS00217">
    <property type="entry name" value="SUGAR_TRANSPORT_2"/>
    <property type="match status" value="1"/>
</dbReference>
<keyword evidence="11" id="KW-1185">Reference proteome</keyword>
<feature type="transmembrane region" description="Helical" evidence="8">
    <location>
        <begin position="404"/>
        <end position="429"/>
    </location>
</feature>
<proteinExistence type="inferred from homology"/>
<evidence type="ECO:0000256" key="7">
    <source>
        <dbReference type="RuleBase" id="RU003346"/>
    </source>
</evidence>
<sequence length="548" mass="61577">MVEPNDAKREMADVEEFEGLVLADVIPRLDKWWLQYPNLRKLNLLLLSAFLAQFTCGFNGSMLNGMQSLPLWREAFGDSTGANLGTLVNAINIGVLVSALFSSQLCEIFGRKKLITLGTFLIIIGSALQGGAQNLGMFIAGRIIIGLGTGIVAVAAPQLMTEVAYPTHRGKMVSLYMTQHCPATILICYTYQGYLVAAWTTFGTFKMNSSWSWRLPSLLQGVPAILQLILSIWVPESPRWLVYKDRRDEALSVLSQYHSCGDHDSRLVRFELLEIEATLEEEKKHKAIQWSEFIRTSGNRKRLWILLFMGFAAQLSGLGLTGYYLTKILNSIGVTNANTQLLINAIAAVWQLCCSVFFAMLIDRVGRRGLITFGITTMLVVFILWTICSALNEERHFSDRPLVLAVIAMIFLFQVGYQLFAISTVPYVVECSLYSLRSKTAMIFQFCGYSASFFTGYVNPVALDRIGWRYYIFACAVLGVECVFAWWYLPETKGKGLEEIGQIFDGDERLTGTQAITKKREEKYRAFDESSLCERKAFSANHIEKGEE</sequence>
<feature type="transmembrane region" description="Helical" evidence="8">
    <location>
        <begin position="82"/>
        <end position="102"/>
    </location>
</feature>
<feature type="transmembrane region" description="Helical" evidence="8">
    <location>
        <begin position="138"/>
        <end position="160"/>
    </location>
</feature>
<organism evidence="10 11">
    <name type="scientific">Fusarium acutatum</name>
    <dbReference type="NCBI Taxonomy" id="78861"/>
    <lineage>
        <taxon>Eukaryota</taxon>
        <taxon>Fungi</taxon>
        <taxon>Dikarya</taxon>
        <taxon>Ascomycota</taxon>
        <taxon>Pezizomycotina</taxon>
        <taxon>Sordariomycetes</taxon>
        <taxon>Hypocreomycetidae</taxon>
        <taxon>Hypocreales</taxon>
        <taxon>Nectriaceae</taxon>
        <taxon>Fusarium</taxon>
        <taxon>Fusarium fujikuroi species complex</taxon>
    </lineage>
</organism>
<comment type="similarity">
    <text evidence="2 7">Belongs to the major facilitator superfamily. Sugar transporter (TC 2.A.1.1) family.</text>
</comment>
<dbReference type="SUPFAM" id="SSF103473">
    <property type="entry name" value="MFS general substrate transporter"/>
    <property type="match status" value="1"/>
</dbReference>
<feature type="domain" description="Major facilitator superfamily (MFS) profile" evidence="9">
    <location>
        <begin position="45"/>
        <end position="493"/>
    </location>
</feature>
<feature type="transmembrane region" description="Helical" evidence="8">
    <location>
        <begin position="369"/>
        <end position="392"/>
    </location>
</feature>
<dbReference type="InterPro" id="IPR005828">
    <property type="entry name" value="MFS_sugar_transport-like"/>
</dbReference>
<comment type="subcellular location">
    <subcellularLocation>
        <location evidence="1">Membrane</location>
        <topology evidence="1">Multi-pass membrane protein</topology>
    </subcellularLocation>
</comment>
<dbReference type="NCBIfam" id="TIGR00879">
    <property type="entry name" value="SP"/>
    <property type="match status" value="1"/>
</dbReference>
<dbReference type="EMBL" id="JAADJF010000428">
    <property type="protein sequence ID" value="KAF4417575.1"/>
    <property type="molecule type" value="Genomic_DNA"/>
</dbReference>
<dbReference type="PROSITE" id="PS50850">
    <property type="entry name" value="MFS"/>
    <property type="match status" value="1"/>
</dbReference>
<keyword evidence="4 8" id="KW-0812">Transmembrane</keyword>
<dbReference type="InterPro" id="IPR005829">
    <property type="entry name" value="Sugar_transporter_CS"/>
</dbReference>
<evidence type="ECO:0000256" key="5">
    <source>
        <dbReference type="ARBA" id="ARBA00022989"/>
    </source>
</evidence>
<dbReference type="InterPro" id="IPR050360">
    <property type="entry name" value="MFS_Sugar_Transporters"/>
</dbReference>
<evidence type="ECO:0000256" key="4">
    <source>
        <dbReference type="ARBA" id="ARBA00022692"/>
    </source>
</evidence>
<dbReference type="GO" id="GO:0016020">
    <property type="term" value="C:membrane"/>
    <property type="evidence" value="ECO:0007669"/>
    <property type="project" value="UniProtKB-SubCell"/>
</dbReference>
<dbReference type="AlphaFoldDB" id="A0A8H4JBX7"/>